<name>A0A918XTX2_9PROT</name>
<sequence length="230" mass="25804">MHAARPVSCGNRHAADPGLRYHPAPGHSKEPTMARVRDIPIDEVPADVRPVYQRFATDYGPFLNQVKVFAHRPPALKHLMGMLLDFADEAVLPKRYLEIALVVASKLMECTYCVGHHAPRLVDLGVAPESVDRILDETVPGFDAVDHLVRDYAVQVTENPQRIRDGMFGELRRHFSEEQIVELTLRTALCGFFNRFNDALQIEMEDGVIEDMLSRGFTEASLPHHADAAD</sequence>
<protein>
    <recommendedName>
        <fullName evidence="2">Carboxymuconolactone decarboxylase-like domain-containing protein</fullName>
    </recommendedName>
</protein>
<dbReference type="GO" id="GO:0051920">
    <property type="term" value="F:peroxiredoxin activity"/>
    <property type="evidence" value="ECO:0007669"/>
    <property type="project" value="InterPro"/>
</dbReference>
<keyword evidence="4" id="KW-1185">Reference proteome</keyword>
<reference evidence="3" key="2">
    <citation type="submission" date="2020-09" db="EMBL/GenBank/DDBJ databases">
        <authorList>
            <person name="Sun Q."/>
            <person name="Kim S."/>
        </authorList>
    </citation>
    <scope>NUCLEOTIDE SEQUENCE</scope>
    <source>
        <strain evidence="3">KCTC 42651</strain>
    </source>
</reference>
<gene>
    <name evidence="3" type="ORF">GCM10017083_35350</name>
</gene>
<dbReference type="Pfam" id="PF02627">
    <property type="entry name" value="CMD"/>
    <property type="match status" value="1"/>
</dbReference>
<evidence type="ECO:0000256" key="1">
    <source>
        <dbReference type="SAM" id="MobiDB-lite"/>
    </source>
</evidence>
<dbReference type="EMBL" id="BMZS01000008">
    <property type="protein sequence ID" value="GHD55900.1"/>
    <property type="molecule type" value="Genomic_DNA"/>
</dbReference>
<dbReference type="AlphaFoldDB" id="A0A918XTX2"/>
<evidence type="ECO:0000313" key="3">
    <source>
        <dbReference type="EMBL" id="GHD55900.1"/>
    </source>
</evidence>
<feature type="region of interest" description="Disordered" evidence="1">
    <location>
        <begin position="1"/>
        <end position="32"/>
    </location>
</feature>
<dbReference type="InterPro" id="IPR003779">
    <property type="entry name" value="CMD-like"/>
</dbReference>
<accession>A0A918XTX2</accession>
<dbReference type="Proteomes" id="UP000630353">
    <property type="component" value="Unassembled WGS sequence"/>
</dbReference>
<comment type="caution">
    <text evidence="3">The sequence shown here is derived from an EMBL/GenBank/DDBJ whole genome shotgun (WGS) entry which is preliminary data.</text>
</comment>
<dbReference type="PANTHER" id="PTHR35446">
    <property type="entry name" value="SI:CH211-175M2.5"/>
    <property type="match status" value="1"/>
</dbReference>
<dbReference type="PANTHER" id="PTHR35446:SF2">
    <property type="entry name" value="CARBOXYMUCONOLACTONE DECARBOXYLASE-LIKE DOMAIN-CONTAINING PROTEIN"/>
    <property type="match status" value="1"/>
</dbReference>
<feature type="domain" description="Carboxymuconolactone decarboxylase-like" evidence="2">
    <location>
        <begin position="85"/>
        <end position="137"/>
    </location>
</feature>
<evidence type="ECO:0000259" key="2">
    <source>
        <dbReference type="Pfam" id="PF02627"/>
    </source>
</evidence>
<evidence type="ECO:0000313" key="4">
    <source>
        <dbReference type="Proteomes" id="UP000630353"/>
    </source>
</evidence>
<proteinExistence type="predicted"/>
<dbReference type="InterPro" id="IPR029032">
    <property type="entry name" value="AhpD-like"/>
</dbReference>
<organism evidence="3 4">
    <name type="scientific">Thalassobaculum fulvum</name>
    <dbReference type="NCBI Taxonomy" id="1633335"/>
    <lineage>
        <taxon>Bacteria</taxon>
        <taxon>Pseudomonadati</taxon>
        <taxon>Pseudomonadota</taxon>
        <taxon>Alphaproteobacteria</taxon>
        <taxon>Rhodospirillales</taxon>
        <taxon>Thalassobaculaceae</taxon>
        <taxon>Thalassobaculum</taxon>
    </lineage>
</organism>
<dbReference type="SUPFAM" id="SSF69118">
    <property type="entry name" value="AhpD-like"/>
    <property type="match status" value="1"/>
</dbReference>
<reference evidence="3" key="1">
    <citation type="journal article" date="2014" name="Int. J. Syst. Evol. Microbiol.">
        <title>Complete genome sequence of Corynebacterium casei LMG S-19264T (=DSM 44701T), isolated from a smear-ripened cheese.</title>
        <authorList>
            <consortium name="US DOE Joint Genome Institute (JGI-PGF)"/>
            <person name="Walter F."/>
            <person name="Albersmeier A."/>
            <person name="Kalinowski J."/>
            <person name="Ruckert C."/>
        </authorList>
    </citation>
    <scope>NUCLEOTIDE SEQUENCE</scope>
    <source>
        <strain evidence="3">KCTC 42651</strain>
    </source>
</reference>
<dbReference type="Gene3D" id="1.20.1290.10">
    <property type="entry name" value="AhpD-like"/>
    <property type="match status" value="1"/>
</dbReference>